<keyword evidence="2" id="KW-1185">Reference proteome</keyword>
<comment type="caution">
    <text evidence="1">The sequence shown here is derived from an EMBL/GenBank/DDBJ whole genome shotgun (WGS) entry which is preliminary data.</text>
</comment>
<protein>
    <submittedName>
        <fullName evidence="1">Uncharacterized protein</fullName>
    </submittedName>
</protein>
<sequence>MCNSSNSNDPIRYYASLLERCIATKHLTNAKLLHSLLIKTSLNLYPFLANRLIHIYSTSNSLQSAQKAFHDLPIKNTHSYNTLLSGYVKIGQLQTARNVFDEMPQPNLVSYNSMISGLTHHGHHREALGAFCLMQQRSGQLLIDKFTVVAVVSACAGMAATELLRQVHAVFITIGIELNLIMYNVMIDAYGKCGDADVACWLFEQMPVRDVVSWTSMVAACAQARRLEEAHLLFHKMPVRNAVSWTALITGHEQNGDGHGALKLFGQMREEGILPTAFTFVGVLSACASLALVERGKQLHGHITTNNIMGTETFNIYLYNALVDMYTKCGDMNSAVALFKQMPERDIVSWNSLLTGFALNGSGKQSLFVFERMIESGVEPNHVTFLGVLSACSHAGLISEGRQFLDSMEGEYGICPRSEHYAILIDALGRKNQLEEAMELIKSAPSVSNSAGMWGSLLGACRVHGNLDLARLAAETLFNLEPENAARYVMLSNIYAAAGRWSDARRVRGLMKERGLKKEPGYSWIEVKNARCGFVAEDKSHEQTEEIYEMLVQLADQMSEVGYLAKNSRCHIPDGEDGIF</sequence>
<reference evidence="1 2" key="1">
    <citation type="journal article" date="2022" name="Hortic Res">
        <title>A haplotype resolved chromosomal level avocado genome allows analysis of novel avocado genes.</title>
        <authorList>
            <person name="Nath O."/>
            <person name="Fletcher S.J."/>
            <person name="Hayward A."/>
            <person name="Shaw L.M."/>
            <person name="Masouleh A.K."/>
            <person name="Furtado A."/>
            <person name="Henry R.J."/>
            <person name="Mitter N."/>
        </authorList>
    </citation>
    <scope>NUCLEOTIDE SEQUENCE [LARGE SCALE GENOMIC DNA]</scope>
    <source>
        <strain evidence="2">cv. Hass</strain>
    </source>
</reference>
<gene>
    <name evidence="1" type="ORF">MRB53_022867</name>
</gene>
<accession>A0ACC2L7U4</accession>
<evidence type="ECO:0000313" key="1">
    <source>
        <dbReference type="EMBL" id="KAJ8629544.1"/>
    </source>
</evidence>
<organism evidence="1 2">
    <name type="scientific">Persea americana</name>
    <name type="common">Avocado</name>
    <dbReference type="NCBI Taxonomy" id="3435"/>
    <lineage>
        <taxon>Eukaryota</taxon>
        <taxon>Viridiplantae</taxon>
        <taxon>Streptophyta</taxon>
        <taxon>Embryophyta</taxon>
        <taxon>Tracheophyta</taxon>
        <taxon>Spermatophyta</taxon>
        <taxon>Magnoliopsida</taxon>
        <taxon>Magnoliidae</taxon>
        <taxon>Laurales</taxon>
        <taxon>Lauraceae</taxon>
        <taxon>Persea</taxon>
    </lineage>
</organism>
<dbReference type="Proteomes" id="UP001234297">
    <property type="component" value="Chromosome 7"/>
</dbReference>
<proteinExistence type="predicted"/>
<name>A0ACC2L7U4_PERAE</name>
<dbReference type="EMBL" id="CM056815">
    <property type="protein sequence ID" value="KAJ8629544.1"/>
    <property type="molecule type" value="Genomic_DNA"/>
</dbReference>
<evidence type="ECO:0000313" key="2">
    <source>
        <dbReference type="Proteomes" id="UP001234297"/>
    </source>
</evidence>